<sequence length="227" mass="24975">MPSPPSLSLRRWLSLPPFPPRSDAEDREIVSLSHPPLPPSPQIDPMPDARDHPRLVCCWGPPLPTSVSAPRPYTTPIRGPPPPPPTQKKCRDLVLGHPPPPTTRHSGLVGIRAPSKSDMGCVRRGGVYARRQRRGPNDGEDEGGLRRWIWGGSVLDLFGGEGGEGKARERERDGLSVSGVGSREREGEMAGILLRRRTCGREGGRGGEGRRKREKEVLSLFIYFKLI</sequence>
<evidence type="ECO:0000313" key="3">
    <source>
        <dbReference type="Proteomes" id="UP001187192"/>
    </source>
</evidence>
<protein>
    <submittedName>
        <fullName evidence="2">Uncharacterized protein</fullName>
    </submittedName>
</protein>
<evidence type="ECO:0000313" key="2">
    <source>
        <dbReference type="EMBL" id="GMN48737.1"/>
    </source>
</evidence>
<gene>
    <name evidence="2" type="ORF">TIFTF001_017908</name>
</gene>
<organism evidence="2 3">
    <name type="scientific">Ficus carica</name>
    <name type="common">Common fig</name>
    <dbReference type="NCBI Taxonomy" id="3494"/>
    <lineage>
        <taxon>Eukaryota</taxon>
        <taxon>Viridiplantae</taxon>
        <taxon>Streptophyta</taxon>
        <taxon>Embryophyta</taxon>
        <taxon>Tracheophyta</taxon>
        <taxon>Spermatophyta</taxon>
        <taxon>Magnoliopsida</taxon>
        <taxon>eudicotyledons</taxon>
        <taxon>Gunneridae</taxon>
        <taxon>Pentapetalae</taxon>
        <taxon>rosids</taxon>
        <taxon>fabids</taxon>
        <taxon>Rosales</taxon>
        <taxon>Moraceae</taxon>
        <taxon>Ficeae</taxon>
        <taxon>Ficus</taxon>
    </lineage>
</organism>
<dbReference type="AlphaFoldDB" id="A0AA88A8T9"/>
<proteinExistence type="predicted"/>
<evidence type="ECO:0000256" key="1">
    <source>
        <dbReference type="SAM" id="MobiDB-lite"/>
    </source>
</evidence>
<feature type="compositionally biased region" description="Basic and acidic residues" evidence="1">
    <location>
        <begin position="163"/>
        <end position="174"/>
    </location>
</feature>
<keyword evidence="3" id="KW-1185">Reference proteome</keyword>
<comment type="caution">
    <text evidence="2">The sequence shown here is derived from an EMBL/GenBank/DDBJ whole genome shotgun (WGS) entry which is preliminary data.</text>
</comment>
<dbReference type="Proteomes" id="UP001187192">
    <property type="component" value="Unassembled WGS sequence"/>
</dbReference>
<accession>A0AA88A8T9</accession>
<reference evidence="2" key="1">
    <citation type="submission" date="2023-07" db="EMBL/GenBank/DDBJ databases">
        <title>draft genome sequence of fig (Ficus carica).</title>
        <authorList>
            <person name="Takahashi T."/>
            <person name="Nishimura K."/>
        </authorList>
    </citation>
    <scope>NUCLEOTIDE SEQUENCE</scope>
</reference>
<feature type="compositionally biased region" description="Low complexity" evidence="1">
    <location>
        <begin position="1"/>
        <end position="15"/>
    </location>
</feature>
<feature type="region of interest" description="Disordered" evidence="1">
    <location>
        <begin position="1"/>
        <end position="52"/>
    </location>
</feature>
<dbReference type="EMBL" id="BTGU01000029">
    <property type="protein sequence ID" value="GMN48737.1"/>
    <property type="molecule type" value="Genomic_DNA"/>
</dbReference>
<feature type="region of interest" description="Disordered" evidence="1">
    <location>
        <begin position="161"/>
        <end position="186"/>
    </location>
</feature>
<name>A0AA88A8T9_FICCA</name>
<feature type="compositionally biased region" description="Pro residues" evidence="1">
    <location>
        <begin position="35"/>
        <end position="44"/>
    </location>
</feature>